<dbReference type="InterPro" id="IPR052180">
    <property type="entry name" value="NhaC_Na-H+_Antiporter"/>
</dbReference>
<feature type="transmembrane region" description="Helical" evidence="9">
    <location>
        <begin position="252"/>
        <end position="270"/>
    </location>
</feature>
<evidence type="ECO:0000313" key="11">
    <source>
        <dbReference type="EMBL" id="GGK16182.1"/>
    </source>
</evidence>
<reference evidence="11" key="2">
    <citation type="submission" date="2020-09" db="EMBL/GenBank/DDBJ databases">
        <authorList>
            <person name="Sun Q."/>
            <person name="Ohkuma M."/>
        </authorList>
    </citation>
    <scope>NUCLEOTIDE SEQUENCE</scope>
    <source>
        <strain evidence="11">JCM 12862</strain>
    </source>
</reference>
<keyword evidence="5 9" id="KW-0812">Transmembrane</keyword>
<feature type="transmembrane region" description="Helical" evidence="9">
    <location>
        <begin position="57"/>
        <end position="75"/>
    </location>
</feature>
<dbReference type="PANTHER" id="PTHR33451:SF3">
    <property type="entry name" value="MALATE-2H(+)_NA(+)-LACTATE ANTIPORTER"/>
    <property type="match status" value="1"/>
</dbReference>
<evidence type="ECO:0000256" key="4">
    <source>
        <dbReference type="ARBA" id="ARBA00022475"/>
    </source>
</evidence>
<feature type="transmembrane region" description="Helical" evidence="9">
    <location>
        <begin position="28"/>
        <end position="45"/>
    </location>
</feature>
<evidence type="ECO:0000259" key="10">
    <source>
        <dbReference type="Pfam" id="PF03553"/>
    </source>
</evidence>
<proteinExistence type="inferred from homology"/>
<evidence type="ECO:0000256" key="3">
    <source>
        <dbReference type="ARBA" id="ARBA00022449"/>
    </source>
</evidence>
<organism evidence="11 12">
    <name type="scientific">Yeosuana aromativorans</name>
    <dbReference type="NCBI Taxonomy" id="288019"/>
    <lineage>
        <taxon>Bacteria</taxon>
        <taxon>Pseudomonadati</taxon>
        <taxon>Bacteroidota</taxon>
        <taxon>Flavobacteriia</taxon>
        <taxon>Flavobacteriales</taxon>
        <taxon>Flavobacteriaceae</taxon>
        <taxon>Yeosuana</taxon>
    </lineage>
</organism>
<evidence type="ECO:0000256" key="7">
    <source>
        <dbReference type="ARBA" id="ARBA00023136"/>
    </source>
</evidence>
<feature type="transmembrane region" description="Helical" evidence="9">
    <location>
        <begin position="277"/>
        <end position="294"/>
    </location>
</feature>
<evidence type="ECO:0000256" key="5">
    <source>
        <dbReference type="ARBA" id="ARBA00022692"/>
    </source>
</evidence>
<comment type="caution">
    <text evidence="11">The sequence shown here is derived from an EMBL/GenBank/DDBJ whole genome shotgun (WGS) entry which is preliminary data.</text>
</comment>
<dbReference type="PANTHER" id="PTHR33451">
    <property type="entry name" value="MALATE-2H(+)/NA(+)-LACTATE ANTIPORTER"/>
    <property type="match status" value="1"/>
</dbReference>
<sequence>MQHKNDNLDIDIDDIILHDNKSLRFWEALIPIIVLIILLAYNVYIYSDEATSGPNQFALIFAGVVAAIIGFSKNIRYNDMLEAVVDNVKSTGSAIFILLMVGALAGTWLISGIIPTMIFYGLKILNPTFFLAAALLICCIISLATGSSWTTTATIGIALMGIGKALELPPGMIAGAVLSGAYFGDKMSPLSDTTNLAPAMAGTDVFTHVKYMAYTTVPTITITLILFLILGFQHESVDLQDNSALVSSIQNTFNVNPLLFIVPLVVIIMIVKKAKPLTALFVGTILAGIFAVIFQPEIVMKIAGSDTFNFDSAYKGVMNAMTTDVYIPSGNKILDENELFSSGGMGGMLSTIWLILCAMFFGGIMQEIGALQKISDSLLKVAKSTFGLFASTTFTCIFFNGTASDQYLAIVVPGKMYQKAFNDRGLAPENLSRTLEDSGTVTSILFPWNTGGAYQSKTLGVGTGEYVWYAFFNLISPIMTLIFAYFNIKIRKLTSK</sequence>
<evidence type="ECO:0000313" key="12">
    <source>
        <dbReference type="Proteomes" id="UP000612329"/>
    </source>
</evidence>
<evidence type="ECO:0000256" key="2">
    <source>
        <dbReference type="ARBA" id="ARBA00022448"/>
    </source>
</evidence>
<accession>A0A8J3BIA6</accession>
<feature type="transmembrane region" description="Helical" evidence="9">
    <location>
        <begin position="211"/>
        <end position="232"/>
    </location>
</feature>
<feature type="transmembrane region" description="Helical" evidence="9">
    <location>
        <begin position="385"/>
        <end position="403"/>
    </location>
</feature>
<reference evidence="11" key="1">
    <citation type="journal article" date="2014" name="Int. J. Syst. Evol. Microbiol.">
        <title>Complete genome sequence of Corynebacterium casei LMG S-19264T (=DSM 44701T), isolated from a smear-ripened cheese.</title>
        <authorList>
            <consortium name="US DOE Joint Genome Institute (JGI-PGF)"/>
            <person name="Walter F."/>
            <person name="Albersmeier A."/>
            <person name="Kalinowski J."/>
            <person name="Ruckert C."/>
        </authorList>
    </citation>
    <scope>NUCLEOTIDE SEQUENCE</scope>
    <source>
        <strain evidence="11">JCM 12862</strain>
    </source>
</reference>
<evidence type="ECO:0000256" key="6">
    <source>
        <dbReference type="ARBA" id="ARBA00022989"/>
    </source>
</evidence>
<feature type="domain" description="Na+/H+ antiporter NhaC-like C-terminal" evidence="10">
    <location>
        <begin position="180"/>
        <end position="487"/>
    </location>
</feature>
<evidence type="ECO:0000256" key="8">
    <source>
        <dbReference type="ARBA" id="ARBA00038435"/>
    </source>
</evidence>
<dbReference type="RefSeq" id="WP_188650331.1">
    <property type="nucleotide sequence ID" value="NZ_BMNR01000002.1"/>
</dbReference>
<evidence type="ECO:0000256" key="9">
    <source>
        <dbReference type="SAM" id="Phobius"/>
    </source>
</evidence>
<dbReference type="AlphaFoldDB" id="A0A8J3BIA6"/>
<dbReference type="GO" id="GO:0005886">
    <property type="term" value="C:plasma membrane"/>
    <property type="evidence" value="ECO:0007669"/>
    <property type="project" value="UniProtKB-SubCell"/>
</dbReference>
<dbReference type="Proteomes" id="UP000612329">
    <property type="component" value="Unassembled WGS sequence"/>
</dbReference>
<keyword evidence="6 9" id="KW-1133">Transmembrane helix</keyword>
<comment type="subcellular location">
    <subcellularLocation>
        <location evidence="1">Cell membrane</location>
        <topology evidence="1">Multi-pass membrane protein</topology>
    </subcellularLocation>
</comment>
<keyword evidence="3" id="KW-0050">Antiport</keyword>
<name>A0A8J3BIA6_9FLAO</name>
<evidence type="ECO:0000256" key="1">
    <source>
        <dbReference type="ARBA" id="ARBA00004651"/>
    </source>
</evidence>
<keyword evidence="12" id="KW-1185">Reference proteome</keyword>
<feature type="transmembrane region" description="Helical" evidence="9">
    <location>
        <begin position="129"/>
        <end position="149"/>
    </location>
</feature>
<gene>
    <name evidence="11" type="ORF">GCM10007962_08170</name>
</gene>
<keyword evidence="7 9" id="KW-0472">Membrane</keyword>
<dbReference type="EMBL" id="BMNR01000002">
    <property type="protein sequence ID" value="GGK16182.1"/>
    <property type="molecule type" value="Genomic_DNA"/>
</dbReference>
<keyword evidence="4" id="KW-1003">Cell membrane</keyword>
<feature type="transmembrane region" description="Helical" evidence="9">
    <location>
        <begin position="95"/>
        <end position="122"/>
    </location>
</feature>
<dbReference type="InterPro" id="IPR018461">
    <property type="entry name" value="Na/H_Antiport_NhaC-like_C"/>
</dbReference>
<comment type="similarity">
    <text evidence="8">Belongs to the NhaC Na(+)/H(+) (TC 2.A.35) antiporter family.</text>
</comment>
<keyword evidence="2" id="KW-0813">Transport</keyword>
<dbReference type="NCBIfam" id="TIGR00931">
    <property type="entry name" value="antiport_nhaC"/>
    <property type="match status" value="1"/>
</dbReference>
<dbReference type="InterPro" id="IPR004770">
    <property type="entry name" value="Na/H_antiport_NhaC"/>
</dbReference>
<protein>
    <submittedName>
        <fullName evidence="11">Sodium:proton antiporter</fullName>
    </submittedName>
</protein>
<feature type="transmembrane region" description="Helical" evidence="9">
    <location>
        <begin position="344"/>
        <end position="364"/>
    </location>
</feature>
<feature type="transmembrane region" description="Helical" evidence="9">
    <location>
        <begin position="466"/>
        <end position="486"/>
    </location>
</feature>
<dbReference type="Pfam" id="PF03553">
    <property type="entry name" value="Na_H_antiporter"/>
    <property type="match status" value="1"/>
</dbReference>
<dbReference type="GO" id="GO:0015297">
    <property type="term" value="F:antiporter activity"/>
    <property type="evidence" value="ECO:0007669"/>
    <property type="project" value="UniProtKB-KW"/>
</dbReference>